<sequence>MKKLFPLLVTVLIAAFAFAQSPEKMSYQAVLRNAGNELLQNKPVGMQISVLQGNTAIYVETQTPSTNENGLVTLQIGTGTVLSGNFSAIDWGNGSYFIKTETDLTGGSTYSISGTSQLLSVPYALHAKTAASIEGDLYLGADSTVELTGVISNKINALTSSSGNISWTGAEGNLYSIELTEDAVLENPSTPITGATYMFLINQNSSGQWTLSYGDKFIFPGGIAPVIDLNTNSKNLMTTIFDGTDFLVVSIKNFL</sequence>
<protein>
    <recommendedName>
        <fullName evidence="4">Lipocalin-like domain-containing protein</fullName>
    </recommendedName>
</protein>
<reference evidence="2 3" key="1">
    <citation type="submission" date="2016-12" db="EMBL/GenBank/DDBJ databases">
        <title>Trade-off between light-utilization and light-protection in marine flavobacteria.</title>
        <authorList>
            <person name="Kumagai Y."/>
            <person name="Yoshizawa S."/>
            <person name="Kogure K."/>
            <person name="Iwasaki W."/>
        </authorList>
    </citation>
    <scope>NUCLEOTIDE SEQUENCE [LARGE SCALE GENOMIC DNA]</scope>
    <source>
        <strain evidence="2 3">ATCC 43844</strain>
    </source>
</reference>
<evidence type="ECO:0008006" key="4">
    <source>
        <dbReference type="Google" id="ProtNLM"/>
    </source>
</evidence>
<keyword evidence="1" id="KW-0732">Signal</keyword>
<dbReference type="RefSeq" id="WP_105020292.1">
    <property type="nucleotide sequence ID" value="NZ_MSCM01000001.1"/>
</dbReference>
<feature type="chain" id="PRO_5015392299" description="Lipocalin-like domain-containing protein" evidence="1">
    <location>
        <begin position="20"/>
        <end position="255"/>
    </location>
</feature>
<comment type="caution">
    <text evidence="2">The sequence shown here is derived from an EMBL/GenBank/DDBJ whole genome shotgun (WGS) entry which is preliminary data.</text>
</comment>
<dbReference type="OrthoDB" id="9765957at2"/>
<gene>
    <name evidence="2" type="ORF">BTO16_03670</name>
</gene>
<dbReference type="Proteomes" id="UP000239068">
    <property type="component" value="Unassembled WGS sequence"/>
</dbReference>
<feature type="signal peptide" evidence="1">
    <location>
        <begin position="1"/>
        <end position="19"/>
    </location>
</feature>
<evidence type="ECO:0000313" key="3">
    <source>
        <dbReference type="Proteomes" id="UP000239068"/>
    </source>
</evidence>
<dbReference type="EMBL" id="MSCM01000001">
    <property type="protein sequence ID" value="PQJ81720.1"/>
    <property type="molecule type" value="Genomic_DNA"/>
</dbReference>
<accession>A0A2S7WVT7</accession>
<name>A0A2S7WVT7_9FLAO</name>
<evidence type="ECO:0000313" key="2">
    <source>
        <dbReference type="EMBL" id="PQJ81720.1"/>
    </source>
</evidence>
<evidence type="ECO:0000256" key="1">
    <source>
        <dbReference type="SAM" id="SignalP"/>
    </source>
</evidence>
<proteinExistence type="predicted"/>
<dbReference type="AlphaFoldDB" id="A0A2S7WVT7"/>
<keyword evidence="3" id="KW-1185">Reference proteome</keyword>
<organism evidence="2 3">
    <name type="scientific">Polaribacter glomeratus</name>
    <dbReference type="NCBI Taxonomy" id="102"/>
    <lineage>
        <taxon>Bacteria</taxon>
        <taxon>Pseudomonadati</taxon>
        <taxon>Bacteroidota</taxon>
        <taxon>Flavobacteriia</taxon>
        <taxon>Flavobacteriales</taxon>
        <taxon>Flavobacteriaceae</taxon>
    </lineage>
</organism>